<reference evidence="1 2" key="1">
    <citation type="journal article" date="2012" name="J. Bacteriol.">
        <title>Genome sequence of a novel nicotine-degrading strain, Pseudomonas geniculata N1.</title>
        <authorList>
            <person name="Tang H."/>
            <person name="Yu H."/>
            <person name="Tai C."/>
            <person name="Huang K."/>
            <person name="Liu Y."/>
            <person name="Wang L."/>
            <person name="Yao Y."/>
            <person name="Wu G."/>
            <person name="Xu P."/>
        </authorList>
    </citation>
    <scope>NUCLEOTIDE SEQUENCE [LARGE SCALE GENOMIC DNA]</scope>
    <source>
        <strain evidence="1 2">N1</strain>
    </source>
</reference>
<comment type="caution">
    <text evidence="1">The sequence shown here is derived from an EMBL/GenBank/DDBJ whole genome shotgun (WGS) entry which is preliminary data.</text>
</comment>
<evidence type="ECO:0000313" key="2">
    <source>
        <dbReference type="Proteomes" id="UP000036890"/>
    </source>
</evidence>
<dbReference type="InterPro" id="IPR053825">
    <property type="entry name" value="DUF7009"/>
</dbReference>
<dbReference type="GeneID" id="90525082"/>
<dbReference type="AlphaFoldDB" id="A0A0L8ACJ5"/>
<accession>A0A0L8ACJ5</accession>
<gene>
    <name evidence="1" type="ORF">W7K_06700</name>
</gene>
<proteinExistence type="predicted"/>
<dbReference type="EMBL" id="AJLO02000015">
    <property type="protein sequence ID" value="KOF00026.1"/>
    <property type="molecule type" value="Genomic_DNA"/>
</dbReference>
<evidence type="ECO:0000313" key="1">
    <source>
        <dbReference type="EMBL" id="KOF00026.1"/>
    </source>
</evidence>
<organism evidence="1 2">
    <name type="scientific">Stenotrophomonas geniculata N1</name>
    <dbReference type="NCBI Taxonomy" id="1167641"/>
    <lineage>
        <taxon>Bacteria</taxon>
        <taxon>Pseudomonadati</taxon>
        <taxon>Pseudomonadota</taxon>
        <taxon>Gammaproteobacteria</taxon>
        <taxon>Lysobacterales</taxon>
        <taxon>Lysobacteraceae</taxon>
        <taxon>Stenotrophomonas</taxon>
    </lineage>
</organism>
<name>A0A0L8ACJ5_9GAMM</name>
<dbReference type="OrthoDB" id="6025662at2"/>
<dbReference type="Proteomes" id="UP000036890">
    <property type="component" value="Unassembled WGS sequence"/>
</dbReference>
<dbReference type="RefSeq" id="WP_010485308.1">
    <property type="nucleotide sequence ID" value="NZ_AJLO02000015.1"/>
</dbReference>
<protein>
    <submittedName>
        <fullName evidence="1">Uncharacterized protein</fullName>
    </submittedName>
</protein>
<dbReference type="Pfam" id="PF22668">
    <property type="entry name" value="DUF7009"/>
    <property type="match status" value="1"/>
</dbReference>
<sequence>MKVQLQDQSVRLRLDEAELARLLAGESVENMTRFGGIEGWGMAVSLHGGDQPVLLDGGTFCRLVLPRSAVEALAARLPCRDGLPFDIALEDGSQLQLQFDVDVRDSVRQRGVTRRNTASSI</sequence>